<evidence type="ECO:0000313" key="6">
    <source>
        <dbReference type="Proteomes" id="UP000295832"/>
    </source>
</evidence>
<dbReference type="Gene3D" id="3.40.50.150">
    <property type="entry name" value="Vaccinia Virus protein VP39"/>
    <property type="match status" value="1"/>
</dbReference>
<dbReference type="Pfam" id="PF01739">
    <property type="entry name" value="CheR"/>
    <property type="match status" value="1"/>
</dbReference>
<dbReference type="PROSITE" id="PS50123">
    <property type="entry name" value="CHER"/>
    <property type="match status" value="1"/>
</dbReference>
<dbReference type="SUPFAM" id="SSF47757">
    <property type="entry name" value="Chemotaxis receptor methyltransferase CheR, N-terminal domain"/>
    <property type="match status" value="1"/>
</dbReference>
<evidence type="ECO:0000256" key="2">
    <source>
        <dbReference type="ARBA" id="ARBA00022679"/>
    </source>
</evidence>
<dbReference type="PRINTS" id="PR00996">
    <property type="entry name" value="CHERMTFRASE"/>
</dbReference>
<organism evidence="5 6">
    <name type="scientific">Orenia marismortui</name>
    <dbReference type="NCBI Taxonomy" id="46469"/>
    <lineage>
        <taxon>Bacteria</taxon>
        <taxon>Bacillati</taxon>
        <taxon>Bacillota</taxon>
        <taxon>Clostridia</taxon>
        <taxon>Halanaerobiales</taxon>
        <taxon>Halobacteroidaceae</taxon>
        <taxon>Orenia</taxon>
    </lineage>
</organism>
<dbReference type="Pfam" id="PF03705">
    <property type="entry name" value="CheR_N"/>
    <property type="match status" value="1"/>
</dbReference>
<evidence type="ECO:0000256" key="1">
    <source>
        <dbReference type="ARBA" id="ARBA00022603"/>
    </source>
</evidence>
<keyword evidence="6" id="KW-1185">Reference proteome</keyword>
<keyword evidence="3" id="KW-0949">S-adenosyl-L-methionine</keyword>
<dbReference type="InterPro" id="IPR022642">
    <property type="entry name" value="CheR_C"/>
</dbReference>
<keyword evidence="2 5" id="KW-0808">Transferase</keyword>
<name>A0A4V3GXL0_9FIRM</name>
<dbReference type="AlphaFoldDB" id="A0A4V3GXL0"/>
<dbReference type="GO" id="GO:0032259">
    <property type="term" value="P:methylation"/>
    <property type="evidence" value="ECO:0007669"/>
    <property type="project" value="UniProtKB-KW"/>
</dbReference>
<dbReference type="InterPro" id="IPR022641">
    <property type="entry name" value="CheR_N"/>
</dbReference>
<evidence type="ECO:0000259" key="4">
    <source>
        <dbReference type="PROSITE" id="PS50123"/>
    </source>
</evidence>
<dbReference type="InterPro" id="IPR000780">
    <property type="entry name" value="CheR_MeTrfase"/>
</dbReference>
<feature type="domain" description="CheR-type methyltransferase" evidence="4">
    <location>
        <begin position="1"/>
        <end position="257"/>
    </location>
</feature>
<dbReference type="SMART" id="SM00138">
    <property type="entry name" value="MeTrc"/>
    <property type="match status" value="1"/>
</dbReference>
<protein>
    <submittedName>
        <fullName evidence="5">Chemotaxis protein methyltransferase CheR</fullName>
    </submittedName>
</protein>
<dbReference type="EMBL" id="SOEG01000027">
    <property type="protein sequence ID" value="TDX48466.1"/>
    <property type="molecule type" value="Genomic_DNA"/>
</dbReference>
<dbReference type="Proteomes" id="UP000295832">
    <property type="component" value="Unassembled WGS sequence"/>
</dbReference>
<reference evidence="5 6" key="1">
    <citation type="submission" date="2019-03" db="EMBL/GenBank/DDBJ databases">
        <title>Subsurface microbial communities from deep shales in Ohio and West Virginia, USA.</title>
        <authorList>
            <person name="Wrighton K."/>
        </authorList>
    </citation>
    <scope>NUCLEOTIDE SEQUENCE [LARGE SCALE GENOMIC DNA]</scope>
    <source>
        <strain evidence="5 6">MSL 6dP</strain>
    </source>
</reference>
<evidence type="ECO:0000256" key="3">
    <source>
        <dbReference type="ARBA" id="ARBA00022691"/>
    </source>
</evidence>
<comment type="caution">
    <text evidence="5">The sequence shown here is derived from an EMBL/GenBank/DDBJ whole genome shotgun (WGS) entry which is preliminary data.</text>
</comment>
<dbReference type="RefSeq" id="WP_134118024.1">
    <property type="nucleotide sequence ID" value="NZ_SOEG01000027.1"/>
</dbReference>
<sequence length="257" mass="30280">MKFPEFLDKASNKIKLDLNSYKENRVKRRINNLMKKHNIKDYKSCLNKLGSNSDFQEAFLEHMTINTSEFFRNPKNYEYLQNKIFPELFNKKNKVKIWSAAASNGCEAYTLAIILNELGIKANRYQIKATDIDPSILAEAKTGKYKDNALKKVPKEILNKYFTKKDDHYQLDSKIMSRVQFSRLDLLKDRYDNNLDLILCRNVFIYFTKEVKDQLTTKLSNSLVNDGILFLGNTEYLLKPDQFNLNKVYNSFYQKKQ</sequence>
<dbReference type="PANTHER" id="PTHR24422:SF19">
    <property type="entry name" value="CHEMOTAXIS PROTEIN METHYLTRANSFERASE"/>
    <property type="match status" value="1"/>
</dbReference>
<dbReference type="InterPro" id="IPR029063">
    <property type="entry name" value="SAM-dependent_MTases_sf"/>
</dbReference>
<proteinExistence type="predicted"/>
<dbReference type="SUPFAM" id="SSF53335">
    <property type="entry name" value="S-adenosyl-L-methionine-dependent methyltransferases"/>
    <property type="match status" value="1"/>
</dbReference>
<dbReference type="PANTHER" id="PTHR24422">
    <property type="entry name" value="CHEMOTAXIS PROTEIN METHYLTRANSFERASE"/>
    <property type="match status" value="1"/>
</dbReference>
<gene>
    <name evidence="5" type="ORF">C7959_12735</name>
</gene>
<dbReference type="STRING" id="926561.GCA_000379025_02331"/>
<dbReference type="GO" id="GO:0008757">
    <property type="term" value="F:S-adenosylmethionine-dependent methyltransferase activity"/>
    <property type="evidence" value="ECO:0007669"/>
    <property type="project" value="InterPro"/>
</dbReference>
<keyword evidence="1 5" id="KW-0489">Methyltransferase</keyword>
<evidence type="ECO:0000313" key="5">
    <source>
        <dbReference type="EMBL" id="TDX48466.1"/>
    </source>
</evidence>
<dbReference type="InterPro" id="IPR050903">
    <property type="entry name" value="Bact_Chemotaxis_MeTrfase"/>
</dbReference>
<accession>A0A4V3GXL0</accession>